<keyword evidence="2" id="KW-1133">Transmembrane helix</keyword>
<organism evidence="3">
    <name type="scientific">marine sediment metagenome</name>
    <dbReference type="NCBI Taxonomy" id="412755"/>
    <lineage>
        <taxon>unclassified sequences</taxon>
        <taxon>metagenomes</taxon>
        <taxon>ecological metagenomes</taxon>
    </lineage>
</organism>
<comment type="caution">
    <text evidence="3">The sequence shown here is derived from an EMBL/GenBank/DDBJ whole genome shotgun (WGS) entry which is preliminary data.</text>
</comment>
<protein>
    <submittedName>
        <fullName evidence="3">Uncharacterized protein</fullName>
    </submittedName>
</protein>
<feature type="transmembrane region" description="Helical" evidence="2">
    <location>
        <begin position="73"/>
        <end position="93"/>
    </location>
</feature>
<evidence type="ECO:0000313" key="3">
    <source>
        <dbReference type="EMBL" id="GAI35474.1"/>
    </source>
</evidence>
<reference evidence="3" key="1">
    <citation type="journal article" date="2014" name="Front. Microbiol.">
        <title>High frequency of phylogenetically diverse reductive dehalogenase-homologous genes in deep subseafloor sedimentary metagenomes.</title>
        <authorList>
            <person name="Kawai M."/>
            <person name="Futagami T."/>
            <person name="Toyoda A."/>
            <person name="Takaki Y."/>
            <person name="Nishi S."/>
            <person name="Hori S."/>
            <person name="Arai W."/>
            <person name="Tsubouchi T."/>
            <person name="Morono Y."/>
            <person name="Uchiyama I."/>
            <person name="Ito T."/>
            <person name="Fujiyama A."/>
            <person name="Inagaki F."/>
            <person name="Takami H."/>
        </authorList>
    </citation>
    <scope>NUCLEOTIDE SEQUENCE</scope>
    <source>
        <strain evidence="3">Expedition CK06-06</strain>
    </source>
</reference>
<feature type="non-terminal residue" evidence="3">
    <location>
        <position position="185"/>
    </location>
</feature>
<dbReference type="AlphaFoldDB" id="X1PX15"/>
<gene>
    <name evidence="3" type="ORF">S06H3_45750</name>
</gene>
<name>X1PX15_9ZZZZ</name>
<evidence type="ECO:0000256" key="1">
    <source>
        <dbReference type="SAM" id="Coils"/>
    </source>
</evidence>
<keyword evidence="2" id="KW-0812">Transmembrane</keyword>
<keyword evidence="2" id="KW-0472">Membrane</keyword>
<proteinExistence type="predicted"/>
<evidence type="ECO:0000256" key="2">
    <source>
        <dbReference type="SAM" id="Phobius"/>
    </source>
</evidence>
<sequence length="185" mass="19958">MAQEEVKITFTIDGIEKEVKSVEELQKEMSKLGKETKKVAQENTILAKGKAAFNDMKASIKGVTTGFKGLKGAIAATGLGALLIAITALVSYFKNSEEGSRKLAIAMEALGIITGKIMDFFSALGEKIVWAFTNPKEALMNFVNLIKENIINRFEGLLELIPQLGKAINALFKGNFSEAGKIAEG</sequence>
<dbReference type="EMBL" id="BARV01028604">
    <property type="protein sequence ID" value="GAI35474.1"/>
    <property type="molecule type" value="Genomic_DNA"/>
</dbReference>
<keyword evidence="1" id="KW-0175">Coiled coil</keyword>
<accession>X1PX15</accession>
<feature type="coiled-coil region" evidence="1">
    <location>
        <begin position="15"/>
        <end position="42"/>
    </location>
</feature>